<feature type="compositionally biased region" description="Polar residues" evidence="1">
    <location>
        <begin position="74"/>
        <end position="89"/>
    </location>
</feature>
<keyword evidence="3" id="KW-1185">Reference proteome</keyword>
<dbReference type="Proteomes" id="UP001057375">
    <property type="component" value="Unassembled WGS sequence"/>
</dbReference>
<dbReference type="EMBL" id="BQXS01013850">
    <property type="protein sequence ID" value="GKT29753.1"/>
    <property type="molecule type" value="Genomic_DNA"/>
</dbReference>
<feature type="compositionally biased region" description="Basic residues" evidence="1">
    <location>
        <begin position="137"/>
        <end position="148"/>
    </location>
</feature>
<feature type="compositionally biased region" description="Pro residues" evidence="1">
    <location>
        <begin position="57"/>
        <end position="68"/>
    </location>
</feature>
<protein>
    <submittedName>
        <fullName evidence="2">Uncharacterized protein</fullName>
    </submittedName>
</protein>
<organism evidence="2 3">
    <name type="scientific">Aduncisulcus paluster</name>
    <dbReference type="NCBI Taxonomy" id="2918883"/>
    <lineage>
        <taxon>Eukaryota</taxon>
        <taxon>Metamonada</taxon>
        <taxon>Carpediemonas-like organisms</taxon>
        <taxon>Aduncisulcus</taxon>
    </lineage>
</organism>
<feature type="region of interest" description="Disordered" evidence="1">
    <location>
        <begin position="1"/>
        <end position="20"/>
    </location>
</feature>
<feature type="compositionally biased region" description="Basic residues" evidence="1">
    <location>
        <begin position="90"/>
        <end position="99"/>
    </location>
</feature>
<feature type="compositionally biased region" description="Basic and acidic residues" evidence="1">
    <location>
        <begin position="269"/>
        <end position="279"/>
    </location>
</feature>
<comment type="caution">
    <text evidence="2">The sequence shown here is derived from an EMBL/GenBank/DDBJ whole genome shotgun (WGS) entry which is preliminary data.</text>
</comment>
<proteinExistence type="predicted"/>
<feature type="compositionally biased region" description="Acidic residues" evidence="1">
    <location>
        <begin position="285"/>
        <end position="297"/>
    </location>
</feature>
<feature type="compositionally biased region" description="Basic and acidic residues" evidence="1">
    <location>
        <begin position="1"/>
        <end position="12"/>
    </location>
</feature>
<feature type="compositionally biased region" description="Basic and acidic residues" evidence="1">
    <location>
        <begin position="248"/>
        <end position="262"/>
    </location>
</feature>
<gene>
    <name evidence="2" type="ORF">ADUPG1_014178</name>
</gene>
<evidence type="ECO:0000256" key="1">
    <source>
        <dbReference type="SAM" id="MobiDB-lite"/>
    </source>
</evidence>
<evidence type="ECO:0000313" key="3">
    <source>
        <dbReference type="Proteomes" id="UP001057375"/>
    </source>
</evidence>
<feature type="non-terminal residue" evidence="2">
    <location>
        <position position="1"/>
    </location>
</feature>
<feature type="compositionally biased region" description="Polar residues" evidence="1">
    <location>
        <begin position="193"/>
        <end position="216"/>
    </location>
</feature>
<sequence>QISITRRAEAEKMKKKQEKGIARAIEQGVNPSVIIKSQLETVFYTASDKGYCHQSTPSPPPPIPPTPPALISGPNLSVASTSTPHNTQTPKKRGRKKKRTSCDLSQKDIETTQSKNLPTRNRLPSIIALKDKENSKFLKKARKRRKPKPPLQEISEDKPAEGMTAMIPIPPSVPRNIPSFSRGVIPVSKRRTISVSPDLVQTSDQETEPTTPSKKQSLIEEGGQKATKRSLPLPRSGKRQVEGTDQEPAAKEPPHQAIHQDEASEDCDNNAKHGSKEEETSGDPFDLEDKEEEEEDNFITPRSKSRSPEIFDVVDDEGLAISQPCFVLLFVRHHDAISQPGEKVVLPFSNLSSCVRGSRIFQETQLNCVLFYYIIII</sequence>
<feature type="region of interest" description="Disordered" evidence="1">
    <location>
        <begin position="49"/>
        <end position="305"/>
    </location>
</feature>
<name>A0ABQ5KBE0_9EUKA</name>
<accession>A0ABQ5KBE0</accession>
<reference evidence="2" key="1">
    <citation type="submission" date="2022-03" db="EMBL/GenBank/DDBJ databases">
        <title>Draft genome sequence of Aduncisulcus paluster, a free-living microaerophilic Fornicata.</title>
        <authorList>
            <person name="Yuyama I."/>
            <person name="Kume K."/>
            <person name="Tamura T."/>
            <person name="Inagaki Y."/>
            <person name="Hashimoto T."/>
        </authorList>
    </citation>
    <scope>NUCLEOTIDE SEQUENCE</scope>
    <source>
        <strain evidence="2">NY0171</strain>
    </source>
</reference>
<evidence type="ECO:0000313" key="2">
    <source>
        <dbReference type="EMBL" id="GKT29753.1"/>
    </source>
</evidence>